<accession>A0A0L6V059</accession>
<dbReference type="VEuPathDB" id="FungiDB:VP01_3114g1"/>
<name>A0A0L6V059_9BASI</name>
<reference evidence="2 3" key="1">
    <citation type="submission" date="2015-08" db="EMBL/GenBank/DDBJ databases">
        <title>Next Generation Sequencing and Analysis of the Genome of Puccinia sorghi L Schw, the Causal Agent of Maize Common Rust.</title>
        <authorList>
            <person name="Rochi L."/>
            <person name="Burguener G."/>
            <person name="Darino M."/>
            <person name="Turjanski A."/>
            <person name="Kreff E."/>
            <person name="Dieguez M.J."/>
            <person name="Sacco F."/>
        </authorList>
    </citation>
    <scope>NUCLEOTIDE SEQUENCE [LARGE SCALE GENOMIC DNA]</scope>
    <source>
        <strain evidence="2 3">RO10H11247</strain>
    </source>
</reference>
<organism evidence="2 3">
    <name type="scientific">Puccinia sorghi</name>
    <dbReference type="NCBI Taxonomy" id="27349"/>
    <lineage>
        <taxon>Eukaryota</taxon>
        <taxon>Fungi</taxon>
        <taxon>Dikarya</taxon>
        <taxon>Basidiomycota</taxon>
        <taxon>Pucciniomycotina</taxon>
        <taxon>Pucciniomycetes</taxon>
        <taxon>Pucciniales</taxon>
        <taxon>Pucciniaceae</taxon>
        <taxon>Puccinia</taxon>
    </lineage>
</organism>
<feature type="region of interest" description="Disordered" evidence="1">
    <location>
        <begin position="1"/>
        <end position="23"/>
    </location>
</feature>
<keyword evidence="3" id="KW-1185">Reference proteome</keyword>
<proteinExistence type="predicted"/>
<feature type="compositionally biased region" description="Basic and acidic residues" evidence="1">
    <location>
        <begin position="13"/>
        <end position="23"/>
    </location>
</feature>
<dbReference type="Proteomes" id="UP000037035">
    <property type="component" value="Unassembled WGS sequence"/>
</dbReference>
<gene>
    <name evidence="2" type="ORF">VP01_3114g1</name>
</gene>
<dbReference type="AlphaFoldDB" id="A0A0L6V059"/>
<evidence type="ECO:0000313" key="2">
    <source>
        <dbReference type="EMBL" id="KNZ53867.1"/>
    </source>
</evidence>
<sequence length="135" mass="16012">MKPKSPPISNRTTQKDPGDLQDTLKPERSWVWTHFKDSTDSSAAIFQVKIKNYMCGSSLKKDHLGSKIKNHEHLLKKHILISQQAITKHLLQFFVQSQEKLKRIFFFQTRLHFFYPRCIDHTQLHFFYGDNSPFH</sequence>
<evidence type="ECO:0000313" key="3">
    <source>
        <dbReference type="Proteomes" id="UP000037035"/>
    </source>
</evidence>
<dbReference type="EMBL" id="LAVV01008074">
    <property type="protein sequence ID" value="KNZ53867.1"/>
    <property type="molecule type" value="Genomic_DNA"/>
</dbReference>
<protein>
    <submittedName>
        <fullName evidence="2">Uncharacterized protein</fullName>
    </submittedName>
</protein>
<comment type="caution">
    <text evidence="2">The sequence shown here is derived from an EMBL/GenBank/DDBJ whole genome shotgun (WGS) entry which is preliminary data.</text>
</comment>
<evidence type="ECO:0000256" key="1">
    <source>
        <dbReference type="SAM" id="MobiDB-lite"/>
    </source>
</evidence>